<dbReference type="InterPro" id="IPR002649">
    <property type="entry name" value="tRNA_m1G_MeTrfase_TrmD"/>
</dbReference>
<gene>
    <name evidence="15" type="primary">trmD</name>
    <name evidence="19" type="ORF">U27_02916</name>
</gene>
<feature type="domain" description="tRNA methyltransferase TRMD/TRM10-type" evidence="18">
    <location>
        <begin position="1"/>
        <end position="225"/>
    </location>
</feature>
<dbReference type="EMBL" id="DF820464">
    <property type="protein sequence ID" value="GAK55955.1"/>
    <property type="molecule type" value="Genomic_DNA"/>
</dbReference>
<dbReference type="SUPFAM" id="SSF75217">
    <property type="entry name" value="alpha/beta knot"/>
    <property type="match status" value="1"/>
</dbReference>
<dbReference type="PANTHER" id="PTHR46417">
    <property type="entry name" value="TRNA (GUANINE-N(1)-)-METHYLTRANSFERASE"/>
    <property type="match status" value="1"/>
</dbReference>
<proteinExistence type="inferred from homology"/>
<evidence type="ECO:0000256" key="15">
    <source>
        <dbReference type="HAMAP-Rule" id="MF_00605"/>
    </source>
</evidence>
<evidence type="ECO:0000256" key="11">
    <source>
        <dbReference type="ARBA" id="ARBA00022694"/>
    </source>
</evidence>
<comment type="function">
    <text evidence="1 15 17">Specifically methylates guanosine-37 in various tRNAs.</text>
</comment>
<evidence type="ECO:0000256" key="16">
    <source>
        <dbReference type="PIRSR" id="PIRSR000386-1"/>
    </source>
</evidence>
<evidence type="ECO:0000256" key="12">
    <source>
        <dbReference type="ARBA" id="ARBA00029736"/>
    </source>
</evidence>
<evidence type="ECO:0000256" key="1">
    <source>
        <dbReference type="ARBA" id="ARBA00002634"/>
    </source>
</evidence>
<dbReference type="GO" id="GO:0052906">
    <property type="term" value="F:tRNA (guanine(37)-N1)-methyltransferase activity"/>
    <property type="evidence" value="ECO:0007669"/>
    <property type="project" value="UniProtKB-UniRule"/>
</dbReference>
<dbReference type="Gene3D" id="1.10.1270.20">
    <property type="entry name" value="tRNA(m1g37)methyltransferase, domain 2"/>
    <property type="match status" value="1"/>
</dbReference>
<evidence type="ECO:0000256" key="13">
    <source>
        <dbReference type="ARBA" id="ARBA00033392"/>
    </source>
</evidence>
<evidence type="ECO:0000256" key="5">
    <source>
        <dbReference type="ARBA" id="ARBA00012807"/>
    </source>
</evidence>
<dbReference type="InterPro" id="IPR016009">
    <property type="entry name" value="tRNA_MeTrfase_TRMD/TRM10"/>
</dbReference>
<evidence type="ECO:0000313" key="19">
    <source>
        <dbReference type="EMBL" id="GAK55955.1"/>
    </source>
</evidence>
<dbReference type="AlphaFoldDB" id="A0A081BUF0"/>
<keyword evidence="20" id="KW-1185">Reference proteome</keyword>
<dbReference type="NCBIfam" id="TIGR00088">
    <property type="entry name" value="trmD"/>
    <property type="match status" value="1"/>
</dbReference>
<dbReference type="Proteomes" id="UP000030661">
    <property type="component" value="Unassembled WGS sequence"/>
</dbReference>
<dbReference type="PANTHER" id="PTHR46417:SF1">
    <property type="entry name" value="TRNA (GUANINE-N(1)-)-METHYLTRANSFERASE"/>
    <property type="match status" value="1"/>
</dbReference>
<keyword evidence="11 15" id="KW-0819">tRNA processing</keyword>
<dbReference type="STRING" id="1499967.U27_02916"/>
<evidence type="ECO:0000259" key="18">
    <source>
        <dbReference type="Pfam" id="PF01746"/>
    </source>
</evidence>
<evidence type="ECO:0000256" key="8">
    <source>
        <dbReference type="ARBA" id="ARBA00022603"/>
    </source>
</evidence>
<feature type="binding site" evidence="15 16">
    <location>
        <begin position="134"/>
        <end position="139"/>
    </location>
    <ligand>
        <name>S-adenosyl-L-methionine</name>
        <dbReference type="ChEBI" id="CHEBI:59789"/>
    </ligand>
</feature>
<dbReference type="eggNOG" id="COG0336">
    <property type="taxonomic scope" value="Bacteria"/>
</dbReference>
<dbReference type="GO" id="GO:0005829">
    <property type="term" value="C:cytosol"/>
    <property type="evidence" value="ECO:0007669"/>
    <property type="project" value="TreeGrafter"/>
</dbReference>
<keyword evidence="7 15" id="KW-0963">Cytoplasm</keyword>
<name>A0A081BUF0_VECG1</name>
<dbReference type="GO" id="GO:0002939">
    <property type="term" value="P:tRNA N1-guanine methylation"/>
    <property type="evidence" value="ECO:0007669"/>
    <property type="project" value="TreeGrafter"/>
</dbReference>
<keyword evidence="9 15" id="KW-0808">Transferase</keyword>
<protein>
    <recommendedName>
        <fullName evidence="6 15">tRNA (guanine-N(1)-)-methyltransferase</fullName>
        <ecNumber evidence="5 15">2.1.1.228</ecNumber>
    </recommendedName>
    <alternativeName>
        <fullName evidence="12 15">M1G-methyltransferase</fullName>
    </alternativeName>
    <alternativeName>
        <fullName evidence="13 15">tRNA [GM37] methyltransferase</fullName>
    </alternativeName>
</protein>
<keyword evidence="8 15" id="KW-0489">Methyltransferase</keyword>
<evidence type="ECO:0000256" key="17">
    <source>
        <dbReference type="RuleBase" id="RU003464"/>
    </source>
</evidence>
<dbReference type="InterPro" id="IPR029026">
    <property type="entry name" value="tRNA_m1G_MTases_N"/>
</dbReference>
<dbReference type="Gene3D" id="3.40.1280.10">
    <property type="match status" value="1"/>
</dbReference>
<dbReference type="InterPro" id="IPR023148">
    <property type="entry name" value="tRNA_m1G_MeTrfase_C_sf"/>
</dbReference>
<evidence type="ECO:0000256" key="7">
    <source>
        <dbReference type="ARBA" id="ARBA00022490"/>
    </source>
</evidence>
<dbReference type="FunFam" id="3.40.1280.10:FF:000001">
    <property type="entry name" value="tRNA (guanine-N(1)-)-methyltransferase"/>
    <property type="match status" value="1"/>
</dbReference>
<reference evidence="19" key="1">
    <citation type="journal article" date="2015" name="PeerJ">
        <title>First genomic representation of candidate bacterial phylum KSB3 points to enhanced environmental sensing as a trigger of wastewater bulking.</title>
        <authorList>
            <person name="Sekiguchi Y."/>
            <person name="Ohashi A."/>
            <person name="Parks D.H."/>
            <person name="Yamauchi T."/>
            <person name="Tyson G.W."/>
            <person name="Hugenholtz P."/>
        </authorList>
    </citation>
    <scope>NUCLEOTIDE SEQUENCE [LARGE SCALE GENOMIC DNA]</scope>
</reference>
<comment type="catalytic activity">
    <reaction evidence="14 15 17">
        <text>guanosine(37) in tRNA + S-adenosyl-L-methionine = N(1)-methylguanosine(37) in tRNA + S-adenosyl-L-homocysteine + H(+)</text>
        <dbReference type="Rhea" id="RHEA:36899"/>
        <dbReference type="Rhea" id="RHEA-COMP:10145"/>
        <dbReference type="Rhea" id="RHEA-COMP:10147"/>
        <dbReference type="ChEBI" id="CHEBI:15378"/>
        <dbReference type="ChEBI" id="CHEBI:57856"/>
        <dbReference type="ChEBI" id="CHEBI:59789"/>
        <dbReference type="ChEBI" id="CHEBI:73542"/>
        <dbReference type="ChEBI" id="CHEBI:74269"/>
        <dbReference type="EC" id="2.1.1.228"/>
    </reaction>
</comment>
<dbReference type="FunFam" id="1.10.1270.20:FF:000001">
    <property type="entry name" value="tRNA (guanine-N(1)-)-methyltransferase"/>
    <property type="match status" value="1"/>
</dbReference>
<dbReference type="HAMAP" id="MF_00605">
    <property type="entry name" value="TrmD"/>
    <property type="match status" value="1"/>
</dbReference>
<dbReference type="CDD" id="cd18080">
    <property type="entry name" value="TrmD-like"/>
    <property type="match status" value="1"/>
</dbReference>
<evidence type="ECO:0000256" key="14">
    <source>
        <dbReference type="ARBA" id="ARBA00047783"/>
    </source>
</evidence>
<dbReference type="HOGENOM" id="CLU_047363_0_1_0"/>
<accession>A0A081BUF0</accession>
<evidence type="ECO:0000256" key="2">
    <source>
        <dbReference type="ARBA" id="ARBA00004496"/>
    </source>
</evidence>
<evidence type="ECO:0000256" key="4">
    <source>
        <dbReference type="ARBA" id="ARBA00011738"/>
    </source>
</evidence>
<comment type="subcellular location">
    <subcellularLocation>
        <location evidence="2 15 17">Cytoplasm</location>
    </subcellularLocation>
</comment>
<dbReference type="EC" id="2.1.1.228" evidence="5 15"/>
<comment type="similarity">
    <text evidence="3 15 17">Belongs to the RNA methyltransferase TrmD family.</text>
</comment>
<organism evidence="19">
    <name type="scientific">Vecturithrix granuli</name>
    <dbReference type="NCBI Taxonomy" id="1499967"/>
    <lineage>
        <taxon>Bacteria</taxon>
        <taxon>Candidatus Moduliflexota</taxon>
        <taxon>Candidatus Vecturitrichia</taxon>
        <taxon>Candidatus Vecturitrichales</taxon>
        <taxon>Candidatus Vecturitrichaceae</taxon>
        <taxon>Candidatus Vecturithrix</taxon>
    </lineage>
</organism>
<keyword evidence="10 15" id="KW-0949">S-adenosyl-L-methionine</keyword>
<dbReference type="InterPro" id="IPR029028">
    <property type="entry name" value="Alpha/beta_knot_MTases"/>
</dbReference>
<dbReference type="PIRSF" id="PIRSF000386">
    <property type="entry name" value="tRNA_mtase"/>
    <property type="match status" value="1"/>
</dbReference>
<evidence type="ECO:0000256" key="10">
    <source>
        <dbReference type="ARBA" id="ARBA00022691"/>
    </source>
</evidence>
<sequence length="230" mass="26349">MRIFVLTLFPEMFTSVLAHSMLKRAIDKNLLDIRFYNIRDFAEGKHKMTDDVPYGGGGGMVMKPEPIFRAVEHIVAAHQLTSPVVVYLTPQGRTFNQQIARELALKQDLILLCGHYEEVDERVRMALVDQEISIGDYVLTGGELAAMVLIDVIARMIPGVVGNEQSITHDSFYQPLLDYPHYTRPQNFRGMQVPEVLISGNHKKIDEWRQQEAIQRTKQRRPDLLMTNDE</sequence>
<evidence type="ECO:0000256" key="6">
    <source>
        <dbReference type="ARBA" id="ARBA00014679"/>
    </source>
</evidence>
<evidence type="ECO:0000313" key="20">
    <source>
        <dbReference type="Proteomes" id="UP000030661"/>
    </source>
</evidence>
<feature type="binding site" evidence="15 16">
    <location>
        <position position="114"/>
    </location>
    <ligand>
        <name>S-adenosyl-L-methionine</name>
        <dbReference type="ChEBI" id="CHEBI:59789"/>
    </ligand>
</feature>
<evidence type="ECO:0000256" key="9">
    <source>
        <dbReference type="ARBA" id="ARBA00022679"/>
    </source>
</evidence>
<dbReference type="Pfam" id="PF01746">
    <property type="entry name" value="tRNA_m1G_MT"/>
    <property type="match status" value="1"/>
</dbReference>
<dbReference type="NCBIfam" id="NF000648">
    <property type="entry name" value="PRK00026.1"/>
    <property type="match status" value="1"/>
</dbReference>
<evidence type="ECO:0000256" key="3">
    <source>
        <dbReference type="ARBA" id="ARBA00007630"/>
    </source>
</evidence>
<comment type="subunit">
    <text evidence="4 15 17">Homodimer.</text>
</comment>